<proteinExistence type="predicted"/>
<dbReference type="EMBL" id="JAWMWH010000003">
    <property type="protein sequence ID" value="MEJ6401016.1"/>
    <property type="molecule type" value="Genomic_DNA"/>
</dbReference>
<dbReference type="InterPro" id="IPR001387">
    <property type="entry name" value="Cro/C1-type_HTH"/>
</dbReference>
<dbReference type="CDD" id="cd00093">
    <property type="entry name" value="HTH_XRE"/>
    <property type="match status" value="1"/>
</dbReference>
<organism evidence="3 4">
    <name type="scientific">Nicoliella lavandulae</name>
    <dbReference type="NCBI Taxonomy" id="3082954"/>
    <lineage>
        <taxon>Bacteria</taxon>
        <taxon>Bacillati</taxon>
        <taxon>Bacillota</taxon>
        <taxon>Bacilli</taxon>
        <taxon>Lactobacillales</taxon>
        <taxon>Lactobacillaceae</taxon>
        <taxon>Nicoliella</taxon>
    </lineage>
</organism>
<dbReference type="RefSeq" id="WP_339960864.1">
    <property type="nucleotide sequence ID" value="NZ_JAWMWH010000003.1"/>
</dbReference>
<dbReference type="Gene3D" id="1.10.260.40">
    <property type="entry name" value="lambda repressor-like DNA-binding domains"/>
    <property type="match status" value="1"/>
</dbReference>
<keyword evidence="1" id="KW-0812">Transmembrane</keyword>
<protein>
    <submittedName>
        <fullName evidence="3">Helix-turn-helix transcriptional regulator</fullName>
    </submittedName>
</protein>
<sequence length="100" mass="11471">MNNLASIRKSRRLTLSTIGHYERGIRDLNSKMIKTLAKYYDVSTFIVLLSLSSIPRIFRLEESNKLCRMVDIVFAVSLVIFFFVLTNAAVALIIAVIWFL</sequence>
<dbReference type="Pfam" id="PF01381">
    <property type="entry name" value="HTH_3"/>
    <property type="match status" value="1"/>
</dbReference>
<feature type="domain" description="HTH cro/C1-type" evidence="2">
    <location>
        <begin position="13"/>
        <end position="48"/>
    </location>
</feature>
<keyword evidence="4" id="KW-1185">Reference proteome</keyword>
<feature type="transmembrane region" description="Helical" evidence="1">
    <location>
        <begin position="70"/>
        <end position="99"/>
    </location>
</feature>
<evidence type="ECO:0000256" key="1">
    <source>
        <dbReference type="SAM" id="Phobius"/>
    </source>
</evidence>
<keyword evidence="1" id="KW-0472">Membrane</keyword>
<accession>A0ABU8SM88</accession>
<evidence type="ECO:0000313" key="3">
    <source>
        <dbReference type="EMBL" id="MEJ6401016.1"/>
    </source>
</evidence>
<keyword evidence="1" id="KW-1133">Transmembrane helix</keyword>
<comment type="caution">
    <text evidence="3">The sequence shown here is derived from an EMBL/GenBank/DDBJ whole genome shotgun (WGS) entry which is preliminary data.</text>
</comment>
<name>A0ABU8SM88_9LACO</name>
<dbReference type="SUPFAM" id="SSF47413">
    <property type="entry name" value="lambda repressor-like DNA-binding domains"/>
    <property type="match status" value="1"/>
</dbReference>
<dbReference type="PROSITE" id="PS50943">
    <property type="entry name" value="HTH_CROC1"/>
    <property type="match status" value="1"/>
</dbReference>
<dbReference type="InterPro" id="IPR010982">
    <property type="entry name" value="Lambda_DNA-bd_dom_sf"/>
</dbReference>
<reference evidence="3 4" key="1">
    <citation type="submission" date="2023-10" db="EMBL/GenBank/DDBJ databases">
        <title>Nicoliella lavandulae sp. nov. isolated from Lavandula angustifolia flowers.</title>
        <authorList>
            <person name="Alcantara C."/>
            <person name="Zuniga M."/>
            <person name="Landete J.M."/>
            <person name="Monedero V."/>
        </authorList>
    </citation>
    <scope>NUCLEOTIDE SEQUENCE [LARGE SCALE GENOMIC DNA]</scope>
    <source>
        <strain evidence="3 4">Es01</strain>
    </source>
</reference>
<dbReference type="Proteomes" id="UP001370590">
    <property type="component" value="Unassembled WGS sequence"/>
</dbReference>
<evidence type="ECO:0000259" key="2">
    <source>
        <dbReference type="PROSITE" id="PS50943"/>
    </source>
</evidence>
<evidence type="ECO:0000313" key="4">
    <source>
        <dbReference type="Proteomes" id="UP001370590"/>
    </source>
</evidence>
<gene>
    <name evidence="3" type="ORF">R4146_07655</name>
</gene>